<feature type="compositionally biased region" description="Basic and acidic residues" evidence="1">
    <location>
        <begin position="8"/>
        <end position="18"/>
    </location>
</feature>
<accession>A0A2T1A464</accession>
<evidence type="ECO:0000256" key="1">
    <source>
        <dbReference type="SAM" id="MobiDB-lite"/>
    </source>
</evidence>
<reference evidence="3 4" key="1">
    <citation type="submission" date="2018-03" db="EMBL/GenBank/DDBJ databases">
        <title>Genomic Encyclopedia of Archaeal and Bacterial Type Strains, Phase II (KMG-II): from individual species to whole genera.</title>
        <authorList>
            <person name="Goeker M."/>
        </authorList>
    </citation>
    <scope>NUCLEOTIDE SEQUENCE [LARGE SCALE GENOMIC DNA]</scope>
    <source>
        <strain evidence="3 4">DSM 100065</strain>
    </source>
</reference>
<keyword evidence="2" id="KW-1133">Transmembrane helix</keyword>
<evidence type="ECO:0000313" key="3">
    <source>
        <dbReference type="EMBL" id="PRZ43391.1"/>
    </source>
</evidence>
<organism evidence="3 4">
    <name type="scientific">Antricoccus suffuscus</name>
    <dbReference type="NCBI Taxonomy" id="1629062"/>
    <lineage>
        <taxon>Bacteria</taxon>
        <taxon>Bacillati</taxon>
        <taxon>Actinomycetota</taxon>
        <taxon>Actinomycetes</taxon>
        <taxon>Geodermatophilales</taxon>
        <taxon>Antricoccaceae</taxon>
        <taxon>Antricoccus</taxon>
    </lineage>
</organism>
<dbReference type="Proteomes" id="UP000237752">
    <property type="component" value="Unassembled WGS sequence"/>
</dbReference>
<comment type="caution">
    <text evidence="3">The sequence shown here is derived from an EMBL/GenBank/DDBJ whole genome shotgun (WGS) entry which is preliminary data.</text>
</comment>
<dbReference type="AlphaFoldDB" id="A0A2T1A464"/>
<feature type="transmembrane region" description="Helical" evidence="2">
    <location>
        <begin position="32"/>
        <end position="53"/>
    </location>
</feature>
<feature type="region of interest" description="Disordered" evidence="1">
    <location>
        <begin position="1"/>
        <end position="34"/>
    </location>
</feature>
<proteinExistence type="predicted"/>
<keyword evidence="2" id="KW-0472">Membrane</keyword>
<evidence type="ECO:0000256" key="2">
    <source>
        <dbReference type="SAM" id="Phobius"/>
    </source>
</evidence>
<keyword evidence="4" id="KW-1185">Reference proteome</keyword>
<feature type="transmembrane region" description="Helical" evidence="2">
    <location>
        <begin position="59"/>
        <end position="79"/>
    </location>
</feature>
<sequence>MSSDPTADAEKINRAEAKRSRKAQATRGQDDGWTATGTLLAGIVVWGGIGWLLSRWTDWIGFLPIGVVLGAALGVYLVVKQAGDPPPLLDISKGQKRSRFVSEATKRKQGLPDE</sequence>
<keyword evidence="2" id="KW-0812">Transmembrane</keyword>
<gene>
    <name evidence="3" type="ORF">CLV47_10277</name>
</gene>
<name>A0A2T1A464_9ACTN</name>
<dbReference type="RefSeq" id="WP_177557473.1">
    <property type="nucleotide sequence ID" value="NZ_PVUE01000002.1"/>
</dbReference>
<protein>
    <submittedName>
        <fullName evidence="3">F0F1-type ATP synthase assembly protein I</fullName>
    </submittedName>
</protein>
<evidence type="ECO:0000313" key="4">
    <source>
        <dbReference type="Proteomes" id="UP000237752"/>
    </source>
</evidence>
<dbReference type="EMBL" id="PVUE01000002">
    <property type="protein sequence ID" value="PRZ43391.1"/>
    <property type="molecule type" value="Genomic_DNA"/>
</dbReference>